<feature type="region of interest" description="Disordered" evidence="1">
    <location>
        <begin position="64"/>
        <end position="84"/>
    </location>
</feature>
<dbReference type="KEGG" id="luo:HHL09_07305"/>
<evidence type="ECO:0008006" key="5">
    <source>
        <dbReference type="Google" id="ProtNLM"/>
    </source>
</evidence>
<feature type="transmembrane region" description="Helical" evidence="2">
    <location>
        <begin position="112"/>
        <end position="132"/>
    </location>
</feature>
<dbReference type="AlphaFoldDB" id="A0A858RFS3"/>
<dbReference type="Proteomes" id="UP000501812">
    <property type="component" value="Chromosome"/>
</dbReference>
<dbReference type="RefSeq" id="WP_169453916.1">
    <property type="nucleotide sequence ID" value="NZ_CP051774.1"/>
</dbReference>
<proteinExistence type="predicted"/>
<dbReference type="EMBL" id="CP051774">
    <property type="protein sequence ID" value="QJE95602.1"/>
    <property type="molecule type" value="Genomic_DNA"/>
</dbReference>
<feature type="compositionally biased region" description="Polar residues" evidence="1">
    <location>
        <begin position="70"/>
        <end position="79"/>
    </location>
</feature>
<evidence type="ECO:0000256" key="1">
    <source>
        <dbReference type="SAM" id="MobiDB-lite"/>
    </source>
</evidence>
<evidence type="ECO:0000256" key="2">
    <source>
        <dbReference type="SAM" id="Phobius"/>
    </source>
</evidence>
<name>A0A858RFS3_9BACT</name>
<reference evidence="3 4" key="1">
    <citation type="submission" date="2020-04" db="EMBL/GenBank/DDBJ databases">
        <title>Luteolibacter sp. G-1-1-1 isolated from soil.</title>
        <authorList>
            <person name="Dahal R.H."/>
        </authorList>
    </citation>
    <scope>NUCLEOTIDE SEQUENCE [LARGE SCALE GENOMIC DNA]</scope>
    <source>
        <strain evidence="3 4">G-1-1-1</strain>
    </source>
</reference>
<keyword evidence="4" id="KW-1185">Reference proteome</keyword>
<gene>
    <name evidence="3" type="ORF">HHL09_07305</name>
</gene>
<evidence type="ECO:0000313" key="4">
    <source>
        <dbReference type="Proteomes" id="UP000501812"/>
    </source>
</evidence>
<protein>
    <recommendedName>
        <fullName evidence="5">Transmembrane protein</fullName>
    </recommendedName>
</protein>
<keyword evidence="2" id="KW-0472">Membrane</keyword>
<keyword evidence="2" id="KW-1133">Transmembrane helix</keyword>
<feature type="transmembrane region" description="Helical" evidence="2">
    <location>
        <begin position="21"/>
        <end position="39"/>
    </location>
</feature>
<accession>A0A858RFS3</accession>
<keyword evidence="2" id="KW-0812">Transmembrane</keyword>
<evidence type="ECO:0000313" key="3">
    <source>
        <dbReference type="EMBL" id="QJE95602.1"/>
    </source>
</evidence>
<sequence>MSQRPKFWIHRSGRFWKGFGIFLFLFGTWIITMFSTSHVDYSKYSASSSVSASLTLNNGGLGFRSERSTSKTPSSGSRHSNWDIDTSRANGASLNPVFEWKTHDYQLFSVKILRIFLPLWLPLVGWTAFWFYHMHRQDKREEKFYANQQAEVDSPPPLADP</sequence>
<organism evidence="3 4">
    <name type="scientific">Luteolibacter luteus</name>
    <dbReference type="NCBI Taxonomy" id="2728835"/>
    <lineage>
        <taxon>Bacteria</taxon>
        <taxon>Pseudomonadati</taxon>
        <taxon>Verrucomicrobiota</taxon>
        <taxon>Verrucomicrobiia</taxon>
        <taxon>Verrucomicrobiales</taxon>
        <taxon>Verrucomicrobiaceae</taxon>
        <taxon>Luteolibacter</taxon>
    </lineage>
</organism>